<proteinExistence type="predicted"/>
<dbReference type="Proteomes" id="UP000237983">
    <property type="component" value="Unassembled WGS sequence"/>
</dbReference>
<protein>
    <submittedName>
        <fullName evidence="2">Uncharacterized protein</fullName>
    </submittedName>
</protein>
<reference evidence="2 3" key="1">
    <citation type="submission" date="2018-03" db="EMBL/GenBank/DDBJ databases">
        <title>Genomic Encyclopedia of Type Strains, Phase III (KMG-III): the genomes of soil and plant-associated and newly described type strains.</title>
        <authorList>
            <person name="Whitman W."/>
        </authorList>
    </citation>
    <scope>NUCLEOTIDE SEQUENCE [LARGE SCALE GENOMIC DNA]</scope>
    <source>
        <strain evidence="2 3">CGMCC 1.12484</strain>
    </source>
</reference>
<sequence length="341" mass="35803">MAFARPPAETNAAAQPESTAARPESVLSVGIAVALTAVILYGALTLGLGGFTAFMFGGPIGLLMVGLVFVGTVVLISTVAGFGAGRRRIGAAVCVTALAFVALVTAVFGFGTVPMIWVQPGFDLATLMIAVLCALFLGVFFRSWQSRIAGVIGCAALVAGAVWVTVPEPEPTGPSQAELQSNANFEAYIANGQFPLIADLPGGSLVEVSLNSGPPHTFTETADGGLVEVVIDRQPLVATNPETVPCRYIVDVTAGVVIEETDTLQDYSSWCVFDQGIWRLVNGTGYARMDNGSVITVTSASSAHIRADNGQRPATPDEVFSAWNSVRPMTEIEVREHRDVW</sequence>
<keyword evidence="3" id="KW-1185">Reference proteome</keyword>
<keyword evidence="1" id="KW-0812">Transmembrane</keyword>
<keyword evidence="1" id="KW-0472">Membrane</keyword>
<dbReference type="AlphaFoldDB" id="A0A2T0VDV9"/>
<feature type="transmembrane region" description="Helical" evidence="1">
    <location>
        <begin position="124"/>
        <end position="141"/>
    </location>
</feature>
<name>A0A2T0VDV9_9MICO</name>
<feature type="transmembrane region" description="Helical" evidence="1">
    <location>
        <begin position="89"/>
        <end position="118"/>
    </location>
</feature>
<organism evidence="2 3">
    <name type="scientific">Glaciihabitans tibetensis</name>
    <dbReference type="NCBI Taxonomy" id="1266600"/>
    <lineage>
        <taxon>Bacteria</taxon>
        <taxon>Bacillati</taxon>
        <taxon>Actinomycetota</taxon>
        <taxon>Actinomycetes</taxon>
        <taxon>Micrococcales</taxon>
        <taxon>Microbacteriaceae</taxon>
        <taxon>Glaciihabitans</taxon>
    </lineage>
</organism>
<accession>A0A2T0VDV9</accession>
<feature type="transmembrane region" description="Helical" evidence="1">
    <location>
        <begin position="148"/>
        <end position="166"/>
    </location>
</feature>
<keyword evidence="1" id="KW-1133">Transmembrane helix</keyword>
<comment type="caution">
    <text evidence="2">The sequence shown here is derived from an EMBL/GenBank/DDBJ whole genome shotgun (WGS) entry which is preliminary data.</text>
</comment>
<feature type="transmembrane region" description="Helical" evidence="1">
    <location>
        <begin position="60"/>
        <end position="82"/>
    </location>
</feature>
<feature type="transmembrane region" description="Helical" evidence="1">
    <location>
        <begin position="26"/>
        <end position="54"/>
    </location>
</feature>
<dbReference type="EMBL" id="PVTL01000004">
    <property type="protein sequence ID" value="PRY68348.1"/>
    <property type="molecule type" value="Genomic_DNA"/>
</dbReference>
<evidence type="ECO:0000313" key="3">
    <source>
        <dbReference type="Proteomes" id="UP000237983"/>
    </source>
</evidence>
<gene>
    <name evidence="2" type="ORF">B0I08_10450</name>
</gene>
<evidence type="ECO:0000313" key="2">
    <source>
        <dbReference type="EMBL" id="PRY68348.1"/>
    </source>
</evidence>
<evidence type="ECO:0000256" key="1">
    <source>
        <dbReference type="SAM" id="Phobius"/>
    </source>
</evidence>